<proteinExistence type="predicted"/>
<evidence type="ECO:0000313" key="1">
    <source>
        <dbReference type="EMBL" id="VCZ28477.1"/>
    </source>
</evidence>
<organism evidence="1 2">
    <name type="scientific">Escherichia coli</name>
    <dbReference type="NCBI Taxonomy" id="562"/>
    <lineage>
        <taxon>Bacteria</taxon>
        <taxon>Pseudomonadati</taxon>
        <taxon>Pseudomonadota</taxon>
        <taxon>Gammaproteobacteria</taxon>
        <taxon>Enterobacterales</taxon>
        <taxon>Enterobacteriaceae</taxon>
        <taxon>Escherichia</taxon>
    </lineage>
</organism>
<reference evidence="1 2" key="1">
    <citation type="submission" date="2018-10" db="EMBL/GenBank/DDBJ databases">
        <authorList>
            <person name="Noll B N."/>
        </authorList>
    </citation>
    <scope>NUCLEOTIDE SEQUENCE [LARGE SCALE GENOMIC DNA]</scope>
    <source>
        <strain evidence="1">Ecoli022</strain>
    </source>
</reference>
<dbReference type="AlphaFoldDB" id="A0A3P5HEH8"/>
<dbReference type="Proteomes" id="UP000281521">
    <property type="component" value="Unassembled WGS sequence"/>
</dbReference>
<protein>
    <submittedName>
        <fullName evidence="1">Uncharacterized protein</fullName>
    </submittedName>
</protein>
<sequence>MSGDDKLKNIVSGTLTNQSRWFGLPLDELIPQQSVLAGVSQHRNICSVLVQRFWFISGLKTEKGQFTVT</sequence>
<name>A0A3P5HEH8_ECOLX</name>
<accession>A0A3P5HEH8</accession>
<dbReference type="EMBL" id="UWXJ01000003">
    <property type="protein sequence ID" value="VCZ28477.1"/>
    <property type="molecule type" value="Genomic_DNA"/>
</dbReference>
<gene>
    <name evidence="1" type="ORF">BANRA_05476</name>
</gene>
<evidence type="ECO:0000313" key="2">
    <source>
        <dbReference type="Proteomes" id="UP000281521"/>
    </source>
</evidence>